<name>A0A0A9GBD0_ARUDO</name>
<sequence length="80" mass="8384">MHRLNSAVAASFLPLELPLCNNSTNASIAPSVLPIIILLSSIRDKLKIAAAAFSLASMLPVRNTCMIGTMAPATTISSLF</sequence>
<evidence type="ECO:0000313" key="1">
    <source>
        <dbReference type="EMBL" id="JAE21792.1"/>
    </source>
</evidence>
<organism evidence="1">
    <name type="scientific">Arundo donax</name>
    <name type="common">Giant reed</name>
    <name type="synonym">Donax arundinaceus</name>
    <dbReference type="NCBI Taxonomy" id="35708"/>
    <lineage>
        <taxon>Eukaryota</taxon>
        <taxon>Viridiplantae</taxon>
        <taxon>Streptophyta</taxon>
        <taxon>Embryophyta</taxon>
        <taxon>Tracheophyta</taxon>
        <taxon>Spermatophyta</taxon>
        <taxon>Magnoliopsida</taxon>
        <taxon>Liliopsida</taxon>
        <taxon>Poales</taxon>
        <taxon>Poaceae</taxon>
        <taxon>PACMAD clade</taxon>
        <taxon>Arundinoideae</taxon>
        <taxon>Arundineae</taxon>
        <taxon>Arundo</taxon>
    </lineage>
</organism>
<accession>A0A0A9GBD0</accession>
<reference evidence="1" key="2">
    <citation type="journal article" date="2015" name="Data Brief">
        <title>Shoot transcriptome of the giant reed, Arundo donax.</title>
        <authorList>
            <person name="Barrero R.A."/>
            <person name="Guerrero F.D."/>
            <person name="Moolhuijzen P."/>
            <person name="Goolsby J.A."/>
            <person name="Tidwell J."/>
            <person name="Bellgard S.E."/>
            <person name="Bellgard M.I."/>
        </authorList>
    </citation>
    <scope>NUCLEOTIDE SEQUENCE</scope>
    <source>
        <tissue evidence="1">Shoot tissue taken approximately 20 cm above the soil surface</tissue>
    </source>
</reference>
<proteinExistence type="predicted"/>
<dbReference type="EMBL" id="GBRH01176104">
    <property type="protein sequence ID" value="JAE21792.1"/>
    <property type="molecule type" value="Transcribed_RNA"/>
</dbReference>
<protein>
    <submittedName>
        <fullName evidence="1">Uncharacterized protein</fullName>
    </submittedName>
</protein>
<reference evidence="1" key="1">
    <citation type="submission" date="2014-09" db="EMBL/GenBank/DDBJ databases">
        <authorList>
            <person name="Magalhaes I.L.F."/>
            <person name="Oliveira U."/>
            <person name="Santos F.R."/>
            <person name="Vidigal T.H.D.A."/>
            <person name="Brescovit A.D."/>
            <person name="Santos A.J."/>
        </authorList>
    </citation>
    <scope>NUCLEOTIDE SEQUENCE</scope>
    <source>
        <tissue evidence="1">Shoot tissue taken approximately 20 cm above the soil surface</tissue>
    </source>
</reference>
<dbReference type="AlphaFoldDB" id="A0A0A9GBD0"/>